<accession>A0ABN3KK40</accession>
<feature type="domain" description="Helicase-associated" evidence="2">
    <location>
        <begin position="111"/>
        <end position="178"/>
    </location>
</feature>
<feature type="region of interest" description="Disordered" evidence="1">
    <location>
        <begin position="74"/>
        <end position="98"/>
    </location>
</feature>
<dbReference type="InterPro" id="IPR005114">
    <property type="entry name" value="Helicase_assoc"/>
</dbReference>
<organism evidence="3 4">
    <name type="scientific">Streptomyces macrosporus</name>
    <dbReference type="NCBI Taxonomy" id="44032"/>
    <lineage>
        <taxon>Bacteria</taxon>
        <taxon>Bacillati</taxon>
        <taxon>Actinomycetota</taxon>
        <taxon>Actinomycetes</taxon>
        <taxon>Kitasatosporales</taxon>
        <taxon>Streptomycetaceae</taxon>
        <taxon>Streptomyces</taxon>
    </lineage>
</organism>
<gene>
    <name evidence="3" type="ORF">GCM10010405_53780</name>
</gene>
<evidence type="ECO:0000313" key="4">
    <source>
        <dbReference type="Proteomes" id="UP001501638"/>
    </source>
</evidence>
<evidence type="ECO:0000259" key="2">
    <source>
        <dbReference type="Pfam" id="PF03457"/>
    </source>
</evidence>
<feature type="compositionally biased region" description="Pro residues" evidence="1">
    <location>
        <begin position="336"/>
        <end position="345"/>
    </location>
</feature>
<dbReference type="EMBL" id="BAAASZ010000042">
    <property type="protein sequence ID" value="GAA2462703.1"/>
    <property type="molecule type" value="Genomic_DNA"/>
</dbReference>
<sequence>MSAPCAENPAWPVDWQRHYAKVKACPDGGATLEEIRPGVTVGGEDTGLWLARQRTGWQQSADRQRERLTALGITPTAPTTADGTAASDGQAGSDGRTRQAPWAVVVPTDTTAWDRALAALRQYLGRGHTRVPRKWVEAIRDQTGQKHPSKLGVWLSNQKSRRDRLPHERVKKLEELGVQGGEAPGSRTCPWSWNHPRGCGEQSKDVALQMVSEGPSPRGYVHDFGQRLLTTLGGGRDAAAFELFTRSGSTGYGRAPRAARHGRRRWSIPGFTRRPPESMWASTIAAPSSAAMRWASSAARRWWAGSDRQAVIASPRASPGGPGRAPGWYRRCLGGPCPPNRPGRR</sequence>
<keyword evidence="4" id="KW-1185">Reference proteome</keyword>
<feature type="region of interest" description="Disordered" evidence="1">
    <location>
        <begin position="313"/>
        <end position="345"/>
    </location>
</feature>
<name>A0ABN3KK40_9ACTN</name>
<evidence type="ECO:0000313" key="3">
    <source>
        <dbReference type="EMBL" id="GAA2462703.1"/>
    </source>
</evidence>
<comment type="caution">
    <text evidence="3">The sequence shown here is derived from an EMBL/GenBank/DDBJ whole genome shotgun (WGS) entry which is preliminary data.</text>
</comment>
<proteinExistence type="predicted"/>
<reference evidence="3 4" key="1">
    <citation type="journal article" date="2019" name="Int. J. Syst. Evol. Microbiol.">
        <title>The Global Catalogue of Microorganisms (GCM) 10K type strain sequencing project: providing services to taxonomists for standard genome sequencing and annotation.</title>
        <authorList>
            <consortium name="The Broad Institute Genomics Platform"/>
            <consortium name="The Broad Institute Genome Sequencing Center for Infectious Disease"/>
            <person name="Wu L."/>
            <person name="Ma J."/>
        </authorList>
    </citation>
    <scope>NUCLEOTIDE SEQUENCE [LARGE SCALE GENOMIC DNA]</scope>
    <source>
        <strain evidence="3 4">JCM 6305</strain>
    </source>
</reference>
<feature type="compositionally biased region" description="Low complexity" evidence="1">
    <location>
        <begin position="313"/>
        <end position="335"/>
    </location>
</feature>
<feature type="compositionally biased region" description="Low complexity" evidence="1">
    <location>
        <begin position="74"/>
        <end position="94"/>
    </location>
</feature>
<dbReference type="Gene3D" id="6.10.140.530">
    <property type="match status" value="1"/>
</dbReference>
<dbReference type="Proteomes" id="UP001501638">
    <property type="component" value="Unassembled WGS sequence"/>
</dbReference>
<dbReference type="Pfam" id="PF03457">
    <property type="entry name" value="HA"/>
    <property type="match status" value="1"/>
</dbReference>
<protein>
    <recommendedName>
        <fullName evidence="2">Helicase-associated domain-containing protein</fullName>
    </recommendedName>
</protein>
<evidence type="ECO:0000256" key="1">
    <source>
        <dbReference type="SAM" id="MobiDB-lite"/>
    </source>
</evidence>